<dbReference type="EMBL" id="BAAFSF010000001">
    <property type="protein sequence ID" value="GAB1251481.1"/>
    <property type="molecule type" value="Genomic_DNA"/>
</dbReference>
<dbReference type="Proteomes" id="UP001628220">
    <property type="component" value="Unassembled WGS sequence"/>
</dbReference>
<protein>
    <submittedName>
        <fullName evidence="2">Uncharacterized protein</fullName>
    </submittedName>
</protein>
<dbReference type="RefSeq" id="WP_411915290.1">
    <property type="nucleotide sequence ID" value="NZ_BAAFSF010000001.1"/>
</dbReference>
<evidence type="ECO:0000313" key="2">
    <source>
        <dbReference type="EMBL" id="GAB1251481.1"/>
    </source>
</evidence>
<comment type="caution">
    <text evidence="2">The sequence shown here is derived from an EMBL/GenBank/DDBJ whole genome shotgun (WGS) entry which is preliminary data.</text>
</comment>
<gene>
    <name evidence="2" type="ORF">Tsumi_05850</name>
</gene>
<name>A0ABQ0E194_9PORP</name>
<reference evidence="2 3" key="1">
    <citation type="journal article" date="2025" name="Int. J. Syst. Evol. Microbiol.">
        <title>Desulfovibrio falkowii sp. nov., Porphyromonas miyakawae sp. nov., Mediterraneibacter flintii sp. nov. and Owariibacterium komagatae gen. nov., sp. nov., isolated from human faeces.</title>
        <authorList>
            <person name="Hamaguchi T."/>
            <person name="Ohara M."/>
            <person name="Hisatomi A."/>
            <person name="Sekiguchi K."/>
            <person name="Takeda J.I."/>
            <person name="Ueyama J."/>
            <person name="Ito M."/>
            <person name="Nishiwaki H."/>
            <person name="Ogi T."/>
            <person name="Hirayama M."/>
            <person name="Ohkuma M."/>
            <person name="Sakamoto M."/>
            <person name="Ohno K."/>
        </authorList>
    </citation>
    <scope>NUCLEOTIDE SEQUENCE [LARGE SCALE GENOMIC DNA]</scope>
    <source>
        <strain evidence="2 3">13CB11C</strain>
    </source>
</reference>
<accession>A0ABQ0E194</accession>
<proteinExistence type="predicted"/>
<feature type="region of interest" description="Disordered" evidence="1">
    <location>
        <begin position="18"/>
        <end position="64"/>
    </location>
</feature>
<sequence>MATALFIVPFVCRISKSKQQEVPMPSDEREGHKPNGAHTGNAKREMGCDTCRNPSNLKDMSNRY</sequence>
<evidence type="ECO:0000256" key="1">
    <source>
        <dbReference type="SAM" id="MobiDB-lite"/>
    </source>
</evidence>
<keyword evidence="3" id="KW-1185">Reference proteome</keyword>
<evidence type="ECO:0000313" key="3">
    <source>
        <dbReference type="Proteomes" id="UP001628220"/>
    </source>
</evidence>
<feature type="compositionally biased region" description="Polar residues" evidence="1">
    <location>
        <begin position="52"/>
        <end position="64"/>
    </location>
</feature>
<organism evidence="2 3">
    <name type="scientific">Porphyromonas miyakawae</name>
    <dbReference type="NCBI Taxonomy" id="3137470"/>
    <lineage>
        <taxon>Bacteria</taxon>
        <taxon>Pseudomonadati</taxon>
        <taxon>Bacteroidota</taxon>
        <taxon>Bacteroidia</taxon>
        <taxon>Bacteroidales</taxon>
        <taxon>Porphyromonadaceae</taxon>
        <taxon>Porphyromonas</taxon>
    </lineage>
</organism>